<feature type="region of interest" description="Disordered" evidence="3">
    <location>
        <begin position="1"/>
        <end position="39"/>
    </location>
</feature>
<feature type="compositionally biased region" description="Low complexity" evidence="3">
    <location>
        <begin position="213"/>
        <end position="227"/>
    </location>
</feature>
<organism evidence="5 6">
    <name type="scientific">Mycena chlorophos</name>
    <name type="common">Agaric fungus</name>
    <name type="synonym">Agaricus chlorophos</name>
    <dbReference type="NCBI Taxonomy" id="658473"/>
    <lineage>
        <taxon>Eukaryota</taxon>
        <taxon>Fungi</taxon>
        <taxon>Dikarya</taxon>
        <taxon>Basidiomycota</taxon>
        <taxon>Agaricomycotina</taxon>
        <taxon>Agaricomycetes</taxon>
        <taxon>Agaricomycetidae</taxon>
        <taxon>Agaricales</taxon>
        <taxon>Marasmiineae</taxon>
        <taxon>Mycenaceae</taxon>
        <taxon>Mycena</taxon>
    </lineage>
</organism>
<dbReference type="InterPro" id="IPR000504">
    <property type="entry name" value="RRM_dom"/>
</dbReference>
<comment type="caution">
    <text evidence="5">The sequence shown here is derived from an EMBL/GenBank/DDBJ whole genome shotgun (WGS) entry which is preliminary data.</text>
</comment>
<dbReference type="PANTHER" id="PTHR19965:SF35">
    <property type="entry name" value="RNA ANNEALING PROTEIN YRA1"/>
    <property type="match status" value="1"/>
</dbReference>
<dbReference type="Pfam" id="PF13865">
    <property type="entry name" value="FoP_duplication"/>
    <property type="match status" value="1"/>
</dbReference>
<feature type="region of interest" description="Disordered" evidence="3">
    <location>
        <begin position="149"/>
        <end position="227"/>
    </location>
</feature>
<accession>A0A8H6WIH9</accession>
<dbReference type="Pfam" id="PF00076">
    <property type="entry name" value="RRM_1"/>
    <property type="match status" value="1"/>
</dbReference>
<dbReference type="InterPro" id="IPR025715">
    <property type="entry name" value="FoP_C"/>
</dbReference>
<dbReference type="InterPro" id="IPR051229">
    <property type="entry name" value="ALYREF_mRNA_export"/>
</dbReference>
<dbReference type="EMBL" id="JACAZE010000003">
    <property type="protein sequence ID" value="KAF7318857.1"/>
    <property type="molecule type" value="Genomic_DNA"/>
</dbReference>
<dbReference type="Gene3D" id="3.30.70.330">
    <property type="match status" value="1"/>
</dbReference>
<protein>
    <submittedName>
        <fullName evidence="5">RRM domain-containing protein</fullName>
    </submittedName>
</protein>
<keyword evidence="1 2" id="KW-0694">RNA-binding</keyword>
<evidence type="ECO:0000256" key="3">
    <source>
        <dbReference type="SAM" id="MobiDB-lite"/>
    </source>
</evidence>
<feature type="domain" description="RRM" evidence="4">
    <location>
        <begin position="66"/>
        <end position="145"/>
    </location>
</feature>
<dbReference type="PROSITE" id="PS50102">
    <property type="entry name" value="RRM"/>
    <property type="match status" value="1"/>
</dbReference>
<dbReference type="PANTHER" id="PTHR19965">
    <property type="entry name" value="RNA AND EXPORT FACTOR BINDING PROTEIN"/>
    <property type="match status" value="1"/>
</dbReference>
<gene>
    <name evidence="5" type="ORF">HMN09_00221200</name>
</gene>
<feature type="compositionally biased region" description="Basic residues" evidence="3">
    <location>
        <begin position="181"/>
        <end position="190"/>
    </location>
</feature>
<dbReference type="GO" id="GO:0003729">
    <property type="term" value="F:mRNA binding"/>
    <property type="evidence" value="ECO:0007669"/>
    <property type="project" value="TreeGrafter"/>
</dbReference>
<proteinExistence type="predicted"/>
<feature type="compositionally biased region" description="Low complexity" evidence="3">
    <location>
        <begin position="156"/>
        <end position="179"/>
    </location>
</feature>
<dbReference type="AlphaFoldDB" id="A0A8H6WIH9"/>
<dbReference type="Proteomes" id="UP000613580">
    <property type="component" value="Unassembled WGS sequence"/>
</dbReference>
<reference evidence="5" key="1">
    <citation type="submission" date="2020-05" db="EMBL/GenBank/DDBJ databases">
        <title>Mycena genomes resolve the evolution of fungal bioluminescence.</title>
        <authorList>
            <person name="Tsai I.J."/>
        </authorList>
    </citation>
    <scope>NUCLEOTIDE SEQUENCE</scope>
    <source>
        <strain evidence="5">110903Hualien_Pintung</strain>
    </source>
</reference>
<dbReference type="GO" id="GO:0005634">
    <property type="term" value="C:nucleus"/>
    <property type="evidence" value="ECO:0007669"/>
    <property type="project" value="TreeGrafter"/>
</dbReference>
<evidence type="ECO:0000259" key="4">
    <source>
        <dbReference type="PROSITE" id="PS50102"/>
    </source>
</evidence>
<evidence type="ECO:0000313" key="6">
    <source>
        <dbReference type="Proteomes" id="UP000613580"/>
    </source>
</evidence>
<dbReference type="SMART" id="SM00360">
    <property type="entry name" value="RRM"/>
    <property type="match status" value="1"/>
</dbReference>
<keyword evidence="6" id="KW-1185">Reference proteome</keyword>
<dbReference type="InterPro" id="IPR012677">
    <property type="entry name" value="Nucleotide-bd_a/b_plait_sf"/>
</dbReference>
<evidence type="ECO:0000256" key="1">
    <source>
        <dbReference type="ARBA" id="ARBA00022884"/>
    </source>
</evidence>
<dbReference type="SMART" id="SM01218">
    <property type="entry name" value="FoP_duplication"/>
    <property type="match status" value="1"/>
</dbReference>
<feature type="compositionally biased region" description="Basic residues" evidence="3">
    <location>
        <begin position="17"/>
        <end position="28"/>
    </location>
</feature>
<dbReference type="InterPro" id="IPR035979">
    <property type="entry name" value="RBD_domain_sf"/>
</dbReference>
<name>A0A8H6WIH9_MYCCL</name>
<dbReference type="SUPFAM" id="SSF54928">
    <property type="entry name" value="RNA-binding domain, RBD"/>
    <property type="match status" value="1"/>
</dbReference>
<dbReference type="OrthoDB" id="346839at2759"/>
<evidence type="ECO:0000313" key="5">
    <source>
        <dbReference type="EMBL" id="KAF7318857.1"/>
    </source>
</evidence>
<evidence type="ECO:0000256" key="2">
    <source>
        <dbReference type="PROSITE-ProRule" id="PRU00176"/>
    </source>
</evidence>
<sequence length="227" mass="23581">MASMEMSLDDIIAARPKTSRRPSQRGKGRAQILGTGGRVSPATKARAKVAIAAKPAAAQAAQPHAEKIIVSNLPSDVNESQVKELFQTTVGQLREVTLHYDSNGRSKGVATVVFNKKGDGNRAHAQYNNRLIDGRRPMKIEIVMDPTKAAPPPTLASRVAPAPAANGAATAARTAASTRGRGGRRGRGGGRPKAAERTPKTAADLDAEMEDYTAASTNAAAAPAATA</sequence>